<dbReference type="AlphaFoldDB" id="A0A9J5Z131"/>
<reference evidence="1 2" key="1">
    <citation type="submission" date="2020-09" db="EMBL/GenBank/DDBJ databases">
        <title>De no assembly of potato wild relative species, Solanum commersonii.</title>
        <authorList>
            <person name="Cho K."/>
        </authorList>
    </citation>
    <scope>NUCLEOTIDE SEQUENCE [LARGE SCALE GENOMIC DNA]</scope>
    <source>
        <strain evidence="1">LZ3.2</strain>
        <tissue evidence="1">Leaf</tissue>
    </source>
</reference>
<dbReference type="OrthoDB" id="1326461at2759"/>
<evidence type="ECO:0000313" key="2">
    <source>
        <dbReference type="Proteomes" id="UP000824120"/>
    </source>
</evidence>
<protein>
    <submittedName>
        <fullName evidence="1">Uncharacterized protein</fullName>
    </submittedName>
</protein>
<proteinExistence type="predicted"/>
<name>A0A9J5Z131_SOLCO</name>
<organism evidence="1 2">
    <name type="scientific">Solanum commersonii</name>
    <name type="common">Commerson's wild potato</name>
    <name type="synonym">Commerson's nightshade</name>
    <dbReference type="NCBI Taxonomy" id="4109"/>
    <lineage>
        <taxon>Eukaryota</taxon>
        <taxon>Viridiplantae</taxon>
        <taxon>Streptophyta</taxon>
        <taxon>Embryophyta</taxon>
        <taxon>Tracheophyta</taxon>
        <taxon>Spermatophyta</taxon>
        <taxon>Magnoliopsida</taxon>
        <taxon>eudicotyledons</taxon>
        <taxon>Gunneridae</taxon>
        <taxon>Pentapetalae</taxon>
        <taxon>asterids</taxon>
        <taxon>lamiids</taxon>
        <taxon>Solanales</taxon>
        <taxon>Solanaceae</taxon>
        <taxon>Solanoideae</taxon>
        <taxon>Solaneae</taxon>
        <taxon>Solanum</taxon>
    </lineage>
</organism>
<dbReference type="EMBL" id="JACXVP010000005">
    <property type="protein sequence ID" value="KAG5606386.1"/>
    <property type="molecule type" value="Genomic_DNA"/>
</dbReference>
<keyword evidence="2" id="KW-1185">Reference proteome</keyword>
<accession>A0A9J5Z131</accession>
<evidence type="ECO:0000313" key="1">
    <source>
        <dbReference type="EMBL" id="KAG5606386.1"/>
    </source>
</evidence>
<comment type="caution">
    <text evidence="1">The sequence shown here is derived from an EMBL/GenBank/DDBJ whole genome shotgun (WGS) entry which is preliminary data.</text>
</comment>
<dbReference type="Proteomes" id="UP000824120">
    <property type="component" value="Chromosome 5"/>
</dbReference>
<gene>
    <name evidence="1" type="ORF">H5410_027878</name>
</gene>
<sequence>MEALVEMEAAPVGMEAHDLLLLGVTSSAAAATFLCYCEGGVAPVEDGGMAPIGDGWGWAALMGWVEGGSGVGSES</sequence>